<dbReference type="KEGG" id="mfc:BRM9_1284"/>
<keyword evidence="3" id="KW-0677">Repeat</keyword>
<keyword evidence="4 5" id="KW-0802">TPR repeat</keyword>
<gene>
    <name evidence="6" type="ORF">BRM9_1284</name>
    <name evidence="7" type="ORF">DSM1535_1968</name>
    <name evidence="9" type="ORF">ISP06_03845</name>
    <name evidence="8" type="ORF">MB9_1029</name>
</gene>
<dbReference type="InterPro" id="IPR011990">
    <property type="entry name" value="TPR-like_helical_dom_sf"/>
</dbReference>
<sequence>MELFKGKDEYGDSLKILLEQLWEYQEAEANLMVEIATIHYENGDTDNTIGFLEKSVEIYHELGFDEQEATIHDLIGDVYRNIDDLSNALEHYHNSLKISSTLKIPLEAEVSAKIEECEAQLEKIKDKKVNKTVPMGLKVSDESSEPEESIDYIKLGTRLDDIIVLLDESAVYGTYQKYENPMFHLEEAYQMASSIDDKKGEAALLLIMGDVSLKAEKTKKALDFFHKSLNFFQRIGDKKGESISRLLMGTAYFLLGDVNEGSEYLRQSMDIIHGLDDPVLEKAALELLNSIYD</sequence>
<dbReference type="Gene3D" id="1.25.40.10">
    <property type="entry name" value="Tetratricopeptide repeat domain"/>
    <property type="match status" value="2"/>
</dbReference>
<dbReference type="STRING" id="2162.BRM9_1284"/>
<dbReference type="SMART" id="SM00028">
    <property type="entry name" value="TPR"/>
    <property type="match status" value="4"/>
</dbReference>
<evidence type="ECO:0000313" key="11">
    <source>
        <dbReference type="Proteomes" id="UP000062768"/>
    </source>
</evidence>
<dbReference type="OrthoDB" id="71304at2157"/>
<dbReference type="Proteomes" id="UP000062768">
    <property type="component" value="Chromosome I"/>
</dbReference>
<dbReference type="InterPro" id="IPR019734">
    <property type="entry name" value="TPR_rpt"/>
</dbReference>
<dbReference type="Proteomes" id="UP000606900">
    <property type="component" value="Unassembled WGS sequence"/>
</dbReference>
<dbReference type="AlphaFoldDB" id="A0A089ZVA6"/>
<keyword evidence="11" id="KW-1185">Reference proteome</keyword>
<evidence type="ECO:0000313" key="7">
    <source>
        <dbReference type="EMBL" id="CEA14292.1"/>
    </source>
</evidence>
<dbReference type="SUPFAM" id="SSF48452">
    <property type="entry name" value="TPR-like"/>
    <property type="match status" value="2"/>
</dbReference>
<evidence type="ECO:0000256" key="1">
    <source>
        <dbReference type="ARBA" id="ARBA00004496"/>
    </source>
</evidence>
<feature type="repeat" description="TPR" evidence="5">
    <location>
        <begin position="69"/>
        <end position="102"/>
    </location>
</feature>
<dbReference type="Pfam" id="PF13424">
    <property type="entry name" value="TPR_12"/>
    <property type="match status" value="1"/>
</dbReference>
<evidence type="ECO:0000313" key="9">
    <source>
        <dbReference type="EMBL" id="MBF4474592.1"/>
    </source>
</evidence>
<organism evidence="6 10">
    <name type="scientific">Methanobacterium formicicum</name>
    <dbReference type="NCBI Taxonomy" id="2162"/>
    <lineage>
        <taxon>Archaea</taxon>
        <taxon>Methanobacteriati</taxon>
        <taxon>Methanobacteriota</taxon>
        <taxon>Methanomada group</taxon>
        <taxon>Methanobacteria</taxon>
        <taxon>Methanobacteriales</taxon>
        <taxon>Methanobacteriaceae</taxon>
        <taxon>Methanobacterium</taxon>
    </lineage>
</organism>
<reference evidence="9" key="4">
    <citation type="submission" date="2020-10" db="EMBL/GenBank/DDBJ databases">
        <title>Dehalococcoides mccartyi of a TCE/Cr reducing biochatode.</title>
        <authorList>
            <person name="Matturro B."/>
        </authorList>
    </citation>
    <scope>NUCLEOTIDE SEQUENCE</scope>
    <source>
        <strain evidence="9">Bin2</strain>
    </source>
</reference>
<evidence type="ECO:0000313" key="6">
    <source>
        <dbReference type="EMBL" id="AIS32099.1"/>
    </source>
</evidence>
<evidence type="ECO:0000256" key="4">
    <source>
        <dbReference type="ARBA" id="ARBA00022803"/>
    </source>
</evidence>
<proteinExistence type="predicted"/>
<evidence type="ECO:0000313" key="8">
    <source>
        <dbReference type="EMBL" id="CEL24668.1"/>
    </source>
</evidence>
<comment type="subcellular location">
    <subcellularLocation>
        <location evidence="1">Cytoplasm</location>
    </subcellularLocation>
</comment>
<dbReference type="PROSITE" id="PS50005">
    <property type="entry name" value="TPR"/>
    <property type="match status" value="1"/>
</dbReference>
<dbReference type="GeneID" id="26739279"/>
<evidence type="ECO:0000256" key="3">
    <source>
        <dbReference type="ARBA" id="ARBA00022737"/>
    </source>
</evidence>
<dbReference type="EMBL" id="JADIIL010000014">
    <property type="protein sequence ID" value="MBF4474592.1"/>
    <property type="molecule type" value="Genomic_DNA"/>
</dbReference>
<reference evidence="7" key="2">
    <citation type="submission" date="2014-08" db="EMBL/GenBank/DDBJ databases">
        <authorList>
            <person name="Wibberg D."/>
        </authorList>
    </citation>
    <scope>NUCLEOTIDE SEQUENCE</scope>
</reference>
<accession>A0A089ZVA6</accession>
<dbReference type="Proteomes" id="UP000029661">
    <property type="component" value="Chromosome"/>
</dbReference>
<dbReference type="EMBL" id="CP006933">
    <property type="protein sequence ID" value="AIS32099.1"/>
    <property type="molecule type" value="Genomic_DNA"/>
</dbReference>
<dbReference type="PANTHER" id="PTHR46630:SF1">
    <property type="entry name" value="TETRATRICOPEPTIDE REPEAT PROTEIN 29"/>
    <property type="match status" value="1"/>
</dbReference>
<reference evidence="6" key="1">
    <citation type="submission" date="2013-12" db="EMBL/GenBank/DDBJ databases">
        <title>The complete genome sequence of Methanobacterium sp. BRM9.</title>
        <authorList>
            <consortium name="Pastoral Greenhouse Gas Research Consortium"/>
            <person name="Kelly W.J."/>
            <person name="Leahy S.C."/>
            <person name="Perry R."/>
            <person name="Li D."/>
            <person name="Altermann E."/>
            <person name="Lambie S.C."/>
            <person name="Attwood G.T."/>
        </authorList>
    </citation>
    <scope>NUCLEOTIDE SEQUENCE [LARGE SCALE GENOMIC DNA]</scope>
    <source>
        <strain evidence="6">BRM9</strain>
    </source>
</reference>
<dbReference type="RefSeq" id="WP_048073350.1">
    <property type="nucleotide sequence ID" value="NZ_CP006933.1"/>
</dbReference>
<dbReference type="EMBL" id="LN515531">
    <property type="protein sequence ID" value="CEA14292.1"/>
    <property type="molecule type" value="Genomic_DNA"/>
</dbReference>
<dbReference type="InterPro" id="IPR051476">
    <property type="entry name" value="Bac_ResReg_Asp_Phosphatase"/>
</dbReference>
<protein>
    <submittedName>
        <fullName evidence="6">TPR repeat-containing protein</fullName>
    </submittedName>
    <submittedName>
        <fullName evidence="9">Tetratricopeptide repeat protein</fullName>
    </submittedName>
</protein>
<dbReference type="GO" id="GO:0005737">
    <property type="term" value="C:cytoplasm"/>
    <property type="evidence" value="ECO:0007669"/>
    <property type="project" value="UniProtKB-SubCell"/>
</dbReference>
<dbReference type="KEGG" id="mfi:DSM1535_1968"/>
<dbReference type="PATRIC" id="fig|2162.10.peg.1074"/>
<name>A0A089ZVA6_METFO</name>
<evidence type="ECO:0000313" key="10">
    <source>
        <dbReference type="Proteomes" id="UP000029661"/>
    </source>
</evidence>
<evidence type="ECO:0000256" key="2">
    <source>
        <dbReference type="ARBA" id="ARBA00022490"/>
    </source>
</evidence>
<dbReference type="PANTHER" id="PTHR46630">
    <property type="entry name" value="TETRATRICOPEPTIDE REPEAT PROTEIN 29"/>
    <property type="match status" value="1"/>
</dbReference>
<dbReference type="EMBL" id="LN734822">
    <property type="protein sequence ID" value="CEL24668.1"/>
    <property type="molecule type" value="Genomic_DNA"/>
</dbReference>
<keyword evidence="2" id="KW-0963">Cytoplasm</keyword>
<reference evidence="8" key="3">
    <citation type="submission" date="2014-09" db="EMBL/GenBank/DDBJ databases">
        <authorList>
            <person name="Bishop-Lilly K.A."/>
            <person name="Broomall S.M."/>
            <person name="Chain P.S."/>
            <person name="Chertkov O."/>
            <person name="Coyne S.R."/>
            <person name="Daligault H.E."/>
            <person name="Davenport K.W."/>
            <person name="Erkkila T."/>
            <person name="Frey K.G."/>
            <person name="Gibbons H.S."/>
            <person name="Gu W."/>
            <person name="Jaissle J."/>
            <person name="Johnson S.L."/>
            <person name="Koroleva G.I."/>
            <person name="Ladner J.T."/>
            <person name="Lo C.-C."/>
            <person name="Minogue T.D."/>
            <person name="Munk C."/>
            <person name="Palacios G.F."/>
            <person name="Redden C.L."/>
            <person name="Rosenzweig C.N."/>
            <person name="Scholz M.B."/>
            <person name="Teshima H."/>
            <person name="Xu Y."/>
        </authorList>
    </citation>
    <scope>NUCLEOTIDE SEQUENCE</scope>
    <source>
        <strain evidence="8">Mb9</strain>
    </source>
</reference>
<evidence type="ECO:0000256" key="5">
    <source>
        <dbReference type="PROSITE-ProRule" id="PRU00339"/>
    </source>
</evidence>